<accession>A0A2L0HDC8</accession>
<dbReference type="Proteomes" id="UP000239340">
    <property type="component" value="Plasmid pSfreNXT3c"/>
</dbReference>
<reference evidence="2 3" key="1">
    <citation type="submission" date="2017-10" db="EMBL/GenBank/DDBJ databases">
        <title>Analysis of the genome sequences of Rhizobium populations associated to common bean (phaseolus vulgaris).</title>
        <authorList>
            <person name="Bustos P."/>
            <person name="Santamaria R.I."/>
            <person name="Miranda-Sanchez F."/>
            <person name="Perez-Carrascal O."/>
            <person name="Juarez S."/>
            <person name="Lozano L."/>
            <person name="Martinez-Flores I."/>
            <person name="Vinuesa P."/>
            <person name="Martinez-Romero E."/>
            <person name="Cevallos M.A."/>
            <person name="Romero D."/>
            <person name="Davila G."/>
            <person name="Gonzalez V."/>
        </authorList>
    </citation>
    <scope>NUCLEOTIDE SEQUENCE [LARGE SCALE GENOMIC DNA]</scope>
    <source>
        <strain evidence="2 3">NXT3</strain>
        <plasmid evidence="3">Plasmid psfrenxt3c</plasmid>
    </source>
</reference>
<organism evidence="2 3">
    <name type="scientific">Rhizobium fredii</name>
    <name type="common">Sinorhizobium fredii</name>
    <dbReference type="NCBI Taxonomy" id="380"/>
    <lineage>
        <taxon>Bacteria</taxon>
        <taxon>Pseudomonadati</taxon>
        <taxon>Pseudomonadota</taxon>
        <taxon>Alphaproteobacteria</taxon>
        <taxon>Hyphomicrobiales</taxon>
        <taxon>Rhizobiaceae</taxon>
        <taxon>Sinorhizobium/Ensifer group</taxon>
        <taxon>Sinorhizobium</taxon>
    </lineage>
</organism>
<dbReference type="AlphaFoldDB" id="A0A2L0HDC8"/>
<keyword evidence="2" id="KW-0614">Plasmid</keyword>
<proteinExistence type="predicted"/>
<evidence type="ECO:0000313" key="3">
    <source>
        <dbReference type="Proteomes" id="UP000239340"/>
    </source>
</evidence>
<evidence type="ECO:0000256" key="1">
    <source>
        <dbReference type="SAM" id="MobiDB-lite"/>
    </source>
</evidence>
<geneLocation type="plasmid" evidence="3">
    <name>psfrenxt3c</name>
</geneLocation>
<feature type="region of interest" description="Disordered" evidence="1">
    <location>
        <begin position="1"/>
        <end position="22"/>
    </location>
</feature>
<sequence length="63" mass="6840">MANTASRAHYCHSARSPSTTMMEANSRPLAALRTRGTPSWSIQITLQRADLVAHLDLDSAIST</sequence>
<name>A0A2L0HDC8_RHIFR</name>
<evidence type="ECO:0000313" key="2">
    <source>
        <dbReference type="EMBL" id="AUX79476.1"/>
    </source>
</evidence>
<gene>
    <name evidence="2" type="ORF">NXT3_PC00303</name>
</gene>
<dbReference type="EMBL" id="CP024310">
    <property type="protein sequence ID" value="AUX79476.1"/>
    <property type="molecule type" value="Genomic_DNA"/>
</dbReference>
<protein>
    <submittedName>
        <fullName evidence="2">Uncharacterized protein</fullName>
    </submittedName>
</protein>